<sequence length="282" mass="31948">MKDGARTLFVADMMEPKHFRTLFISDVHLGSKAAKADFLLDFLRYHEADTIILVGDIVDGWRLKRSWYWPQVCNDVVQKLLRKARKGTRVVYIPGNHDEFLRDFPGMHFGGIEVVERMMHDGADGKKYLILHGDEFDVVVRNARLLAYLGDWAYDTAIRINILLAAVRRRLGMPYWSFSAWAKLQVKHAVNFIGEFERVVAEEARRSGADGVICGHIHHAVIQDMDGIRYINTGDWVESCTAVAEHEDGTFELITWRALASAVPALTAVERPEDAELAPQAA</sequence>
<dbReference type="SUPFAM" id="SSF56300">
    <property type="entry name" value="Metallo-dependent phosphatases"/>
    <property type="match status" value="1"/>
</dbReference>
<proteinExistence type="predicted"/>
<evidence type="ECO:0000259" key="6">
    <source>
        <dbReference type="Pfam" id="PF00149"/>
    </source>
</evidence>
<organism evidence="7 8">
    <name type="scientific">Rhizobium aethiopicum</name>
    <dbReference type="NCBI Taxonomy" id="1138170"/>
    <lineage>
        <taxon>Bacteria</taxon>
        <taxon>Pseudomonadati</taxon>
        <taxon>Pseudomonadota</taxon>
        <taxon>Alphaproteobacteria</taxon>
        <taxon>Hyphomicrobiales</taxon>
        <taxon>Rhizobiaceae</taxon>
        <taxon>Rhizobium/Agrobacterium group</taxon>
        <taxon>Rhizobium</taxon>
    </lineage>
</organism>
<dbReference type="Pfam" id="PF00149">
    <property type="entry name" value="Metallophos"/>
    <property type="match status" value="1"/>
</dbReference>
<evidence type="ECO:0000256" key="4">
    <source>
        <dbReference type="ARBA" id="ARBA00023136"/>
    </source>
</evidence>
<dbReference type="PANTHER" id="PTHR34990">
    <property type="entry name" value="UDP-2,3-DIACYLGLUCOSAMINE HYDROLASE-RELATED"/>
    <property type="match status" value="1"/>
</dbReference>
<dbReference type="InterPro" id="IPR029052">
    <property type="entry name" value="Metallo-depent_PP-like"/>
</dbReference>
<evidence type="ECO:0000256" key="5">
    <source>
        <dbReference type="ARBA" id="ARBA00023211"/>
    </source>
</evidence>
<dbReference type="STRING" id="1138170.GA0061105_101279"/>
<dbReference type="Proteomes" id="UP000198723">
    <property type="component" value="Unassembled WGS sequence"/>
</dbReference>
<gene>
    <name evidence="7" type="ORF">GA0061105_101279</name>
</gene>
<evidence type="ECO:0000256" key="2">
    <source>
        <dbReference type="ARBA" id="ARBA00022519"/>
    </source>
</evidence>
<keyword evidence="5" id="KW-0464">Manganese</keyword>
<dbReference type="GO" id="GO:0008758">
    <property type="term" value="F:UDP-2,3-diacylglucosamine hydrolase activity"/>
    <property type="evidence" value="ECO:0007669"/>
    <property type="project" value="TreeGrafter"/>
</dbReference>
<name>A0A1C3XW12_9HYPH</name>
<dbReference type="EMBL" id="FMAJ01000001">
    <property type="protein sequence ID" value="SCB56450.1"/>
    <property type="molecule type" value="Genomic_DNA"/>
</dbReference>
<dbReference type="InterPro" id="IPR043461">
    <property type="entry name" value="LpxH-like"/>
</dbReference>
<evidence type="ECO:0000256" key="3">
    <source>
        <dbReference type="ARBA" id="ARBA00022723"/>
    </source>
</evidence>
<dbReference type="GO" id="GO:0016020">
    <property type="term" value="C:membrane"/>
    <property type="evidence" value="ECO:0007669"/>
    <property type="project" value="GOC"/>
</dbReference>
<evidence type="ECO:0000313" key="8">
    <source>
        <dbReference type="Proteomes" id="UP000198723"/>
    </source>
</evidence>
<keyword evidence="2" id="KW-0997">Cell inner membrane</keyword>
<dbReference type="Gene3D" id="3.60.21.10">
    <property type="match status" value="1"/>
</dbReference>
<dbReference type="GO" id="GO:0046872">
    <property type="term" value="F:metal ion binding"/>
    <property type="evidence" value="ECO:0007669"/>
    <property type="project" value="UniProtKB-KW"/>
</dbReference>
<dbReference type="InterPro" id="IPR004843">
    <property type="entry name" value="Calcineurin-like_PHP"/>
</dbReference>
<accession>A0A1C3XW12</accession>
<keyword evidence="1" id="KW-1003">Cell membrane</keyword>
<dbReference type="CDD" id="cd07398">
    <property type="entry name" value="MPP_YbbF-LpxH"/>
    <property type="match status" value="1"/>
</dbReference>
<dbReference type="PANTHER" id="PTHR34990:SF2">
    <property type="entry name" value="BLL8164 PROTEIN"/>
    <property type="match status" value="1"/>
</dbReference>
<keyword evidence="3" id="KW-0479">Metal-binding</keyword>
<feature type="domain" description="Calcineurin-like phosphoesterase" evidence="6">
    <location>
        <begin position="19"/>
        <end position="219"/>
    </location>
</feature>
<reference evidence="7 8" key="1">
    <citation type="submission" date="2016-08" db="EMBL/GenBank/DDBJ databases">
        <authorList>
            <person name="Seilhamer J.J."/>
        </authorList>
    </citation>
    <scope>NUCLEOTIDE SEQUENCE [LARGE SCALE GENOMIC DNA]</scope>
    <source>
        <strain evidence="7 8">HBR26</strain>
    </source>
</reference>
<evidence type="ECO:0000313" key="7">
    <source>
        <dbReference type="EMBL" id="SCB56450.1"/>
    </source>
</evidence>
<keyword evidence="4" id="KW-0472">Membrane</keyword>
<dbReference type="AlphaFoldDB" id="A0A1C3XW12"/>
<evidence type="ECO:0000256" key="1">
    <source>
        <dbReference type="ARBA" id="ARBA00022475"/>
    </source>
</evidence>
<dbReference type="GO" id="GO:0009245">
    <property type="term" value="P:lipid A biosynthetic process"/>
    <property type="evidence" value="ECO:0007669"/>
    <property type="project" value="TreeGrafter"/>
</dbReference>
<protein>
    <submittedName>
        <fullName evidence="7">UDP-2,3-diacylglucosamine pyrophosphatase LpxH</fullName>
    </submittedName>
</protein>